<sequence>MSSQCEKDSPKVSAWRLKKVLVIKQIKYRQDLGHWCKFEQQSEIFSVGKSEVEQLRAWKTGPCPPSGKTLFQSKKPGHAVRSPNYSSRLRYSTGCGKCTHPLDKTITRPGTGGGGGGGGDDDDWEGGGRTTRENLTWNHWEGRKSDKQSTNSKIENEDERQEKARTITKTTKGGHLLE</sequence>
<comment type="caution">
    <text evidence="2">The sequence shown here is derived from an EMBL/GenBank/DDBJ whole genome shotgun (WGS) entry which is preliminary data.</text>
</comment>
<evidence type="ECO:0000256" key="1">
    <source>
        <dbReference type="SAM" id="MobiDB-lite"/>
    </source>
</evidence>
<accession>A0AAN8Q0W5</accession>
<organism evidence="2 3">
    <name type="scientific">Polyplax serrata</name>
    <name type="common">Common mouse louse</name>
    <dbReference type="NCBI Taxonomy" id="468196"/>
    <lineage>
        <taxon>Eukaryota</taxon>
        <taxon>Metazoa</taxon>
        <taxon>Ecdysozoa</taxon>
        <taxon>Arthropoda</taxon>
        <taxon>Hexapoda</taxon>
        <taxon>Insecta</taxon>
        <taxon>Pterygota</taxon>
        <taxon>Neoptera</taxon>
        <taxon>Paraneoptera</taxon>
        <taxon>Psocodea</taxon>
        <taxon>Troctomorpha</taxon>
        <taxon>Phthiraptera</taxon>
        <taxon>Anoplura</taxon>
        <taxon>Polyplacidae</taxon>
        <taxon>Polyplax</taxon>
    </lineage>
</organism>
<dbReference type="EMBL" id="JAWJWE010000036">
    <property type="protein sequence ID" value="KAK6629703.1"/>
    <property type="molecule type" value="Genomic_DNA"/>
</dbReference>
<feature type="region of interest" description="Disordered" evidence="1">
    <location>
        <begin position="60"/>
        <end position="85"/>
    </location>
</feature>
<protein>
    <submittedName>
        <fullName evidence="2">Uncharacterized protein</fullName>
    </submittedName>
</protein>
<proteinExistence type="predicted"/>
<evidence type="ECO:0000313" key="2">
    <source>
        <dbReference type="EMBL" id="KAK6629703.1"/>
    </source>
</evidence>
<dbReference type="Proteomes" id="UP001372834">
    <property type="component" value="Unassembled WGS sequence"/>
</dbReference>
<dbReference type="AlphaFoldDB" id="A0AAN8Q0W5"/>
<gene>
    <name evidence="2" type="ORF">RUM43_003521</name>
</gene>
<evidence type="ECO:0000313" key="3">
    <source>
        <dbReference type="Proteomes" id="UP001372834"/>
    </source>
</evidence>
<feature type="region of interest" description="Disordered" evidence="1">
    <location>
        <begin position="101"/>
        <end position="178"/>
    </location>
</feature>
<reference evidence="2 3" key="1">
    <citation type="submission" date="2023-10" db="EMBL/GenBank/DDBJ databases">
        <title>Genomes of two closely related lineages of the louse Polyplax serrata with different host specificities.</title>
        <authorList>
            <person name="Martinu J."/>
            <person name="Tarabai H."/>
            <person name="Stefka J."/>
            <person name="Hypsa V."/>
        </authorList>
    </citation>
    <scope>NUCLEOTIDE SEQUENCE [LARGE SCALE GENOMIC DNA]</scope>
    <source>
        <strain evidence="2">HR10_N</strain>
    </source>
</reference>
<name>A0AAN8Q0W5_POLSC</name>